<evidence type="ECO:0000313" key="2">
    <source>
        <dbReference type="Proteomes" id="UP001151760"/>
    </source>
</evidence>
<dbReference type="Proteomes" id="UP001151760">
    <property type="component" value="Unassembled WGS sequence"/>
</dbReference>
<sequence length="219" mass="25118">MADSAWIDQCKRKKLHQFDRFRQRNTVIRIKSRLVAKGLCSKGLELIVIRKSVVIQKQDATSMYFSEAEYVALSAYFAQVLWLRTQLTDYGFHFEKIPMYYDSKAANQFRANQSRISHTKDNQMSDILHKGNMLKRNNIQSVTLLVLTGIFGFPSCVNLTARWRYCKWESVSPIASASAAEGHIPPKTAEQKLARKNELKAKSTLMLAIPNEHLLKLHA</sequence>
<proteinExistence type="predicted"/>
<keyword evidence="2" id="KW-1185">Reference proteome</keyword>
<protein>
    <submittedName>
        <fullName evidence="1">Uncharacterized protein</fullName>
    </submittedName>
</protein>
<reference evidence="1" key="2">
    <citation type="submission" date="2022-01" db="EMBL/GenBank/DDBJ databases">
        <authorList>
            <person name="Yamashiro T."/>
            <person name="Shiraishi A."/>
            <person name="Satake H."/>
            <person name="Nakayama K."/>
        </authorList>
    </citation>
    <scope>NUCLEOTIDE SEQUENCE</scope>
</reference>
<organism evidence="1 2">
    <name type="scientific">Tanacetum coccineum</name>
    <dbReference type="NCBI Taxonomy" id="301880"/>
    <lineage>
        <taxon>Eukaryota</taxon>
        <taxon>Viridiplantae</taxon>
        <taxon>Streptophyta</taxon>
        <taxon>Embryophyta</taxon>
        <taxon>Tracheophyta</taxon>
        <taxon>Spermatophyta</taxon>
        <taxon>Magnoliopsida</taxon>
        <taxon>eudicotyledons</taxon>
        <taxon>Gunneridae</taxon>
        <taxon>Pentapetalae</taxon>
        <taxon>asterids</taxon>
        <taxon>campanulids</taxon>
        <taxon>Asterales</taxon>
        <taxon>Asteraceae</taxon>
        <taxon>Asteroideae</taxon>
        <taxon>Anthemideae</taxon>
        <taxon>Anthemidinae</taxon>
        <taxon>Tanacetum</taxon>
    </lineage>
</organism>
<comment type="caution">
    <text evidence="1">The sequence shown here is derived from an EMBL/GenBank/DDBJ whole genome shotgun (WGS) entry which is preliminary data.</text>
</comment>
<evidence type="ECO:0000313" key="1">
    <source>
        <dbReference type="EMBL" id="GJT91332.1"/>
    </source>
</evidence>
<reference evidence="1" key="1">
    <citation type="journal article" date="2022" name="Int. J. Mol. Sci.">
        <title>Draft Genome of Tanacetum Coccineum: Genomic Comparison of Closely Related Tanacetum-Family Plants.</title>
        <authorList>
            <person name="Yamashiro T."/>
            <person name="Shiraishi A."/>
            <person name="Nakayama K."/>
            <person name="Satake H."/>
        </authorList>
    </citation>
    <scope>NUCLEOTIDE SEQUENCE</scope>
</reference>
<name>A0ABQ5HVM7_9ASTR</name>
<accession>A0ABQ5HVM7</accession>
<gene>
    <name evidence="1" type="ORF">Tco_1080177</name>
</gene>
<dbReference type="EMBL" id="BQNB010020008">
    <property type="protein sequence ID" value="GJT91332.1"/>
    <property type="molecule type" value="Genomic_DNA"/>
</dbReference>